<dbReference type="PROSITE" id="PS50930">
    <property type="entry name" value="HTH_LYTTR"/>
    <property type="match status" value="1"/>
</dbReference>
<keyword evidence="5" id="KW-1185">Reference proteome</keyword>
<dbReference type="FunFam" id="3.40.50.2300:FF:000051">
    <property type="entry name" value="Two-component response regulator yehT"/>
    <property type="match status" value="1"/>
</dbReference>
<evidence type="ECO:0000259" key="2">
    <source>
        <dbReference type="PROSITE" id="PS50110"/>
    </source>
</evidence>
<reference evidence="4 5" key="1">
    <citation type="journal article" date="2018" name="Mar. Genomics">
        <title>Complete genome sequence of Marinifilaceae bacterium strain SPP2, isolated from the Antarctic marine sediment.</title>
        <authorList>
            <person name="Watanabe M."/>
            <person name="Kojima H."/>
            <person name="Fukui M."/>
        </authorList>
    </citation>
    <scope>NUCLEOTIDE SEQUENCE [LARGE SCALE GENOMIC DNA]</scope>
    <source>
        <strain evidence="4 5">SPP2</strain>
    </source>
</reference>
<dbReference type="InterPro" id="IPR001789">
    <property type="entry name" value="Sig_transdc_resp-reg_receiver"/>
</dbReference>
<dbReference type="Pfam" id="PF04397">
    <property type="entry name" value="LytTR"/>
    <property type="match status" value="1"/>
</dbReference>
<dbReference type="PROSITE" id="PS50110">
    <property type="entry name" value="RESPONSE_REGULATORY"/>
    <property type="match status" value="1"/>
</dbReference>
<dbReference type="InterPro" id="IPR011006">
    <property type="entry name" value="CheY-like_superfamily"/>
</dbReference>
<feature type="domain" description="HTH LytTR-type" evidence="3">
    <location>
        <begin position="146"/>
        <end position="250"/>
    </location>
</feature>
<dbReference type="OrthoDB" id="1490554at2"/>
<accession>A0A1Y1CRK0</accession>
<dbReference type="RefSeq" id="WP_096432986.1">
    <property type="nucleotide sequence ID" value="NZ_AP018042.1"/>
</dbReference>
<sequence>MRTIKAIIIDDEALARDLVRSYLGAYDDIEILGEFSDGFQGLKAINELQPDLVFLDVQMPKLNGFEMLELLDKPCNIVFTTAYNEYAIKAFEHNAIDYLLKPFSNDRFHDALNKVKDRIANSVTSEDQIEKIKNHNDSSEELLTRVVVKSRNKIDIIAIDKIKYFEAQDDYVMIYTNEGKYLKQKTMKYFETHLNPNEFCRIHRTFLVKIDQIAQLQPYEKDHWIVILKTGESLKVSRNGFKQLKQQLEI</sequence>
<dbReference type="KEGG" id="mbas:ALGA_4271"/>
<gene>
    <name evidence="4" type="ORF">ALGA_4271</name>
</gene>
<evidence type="ECO:0000313" key="5">
    <source>
        <dbReference type="Proteomes" id="UP000218267"/>
    </source>
</evidence>
<organism evidence="4 5">
    <name type="scientific">Labilibaculum antarcticum</name>
    <dbReference type="NCBI Taxonomy" id="1717717"/>
    <lineage>
        <taxon>Bacteria</taxon>
        <taxon>Pseudomonadati</taxon>
        <taxon>Bacteroidota</taxon>
        <taxon>Bacteroidia</taxon>
        <taxon>Marinilabiliales</taxon>
        <taxon>Marinifilaceae</taxon>
        <taxon>Labilibaculum</taxon>
    </lineage>
</organism>
<dbReference type="Gene3D" id="2.40.50.1020">
    <property type="entry name" value="LytTr DNA-binding domain"/>
    <property type="match status" value="1"/>
</dbReference>
<dbReference type="SUPFAM" id="SSF52172">
    <property type="entry name" value="CheY-like"/>
    <property type="match status" value="1"/>
</dbReference>
<reference evidence="5" key="2">
    <citation type="journal article" date="2020" name="Antonie Van Leeuwenhoek">
        <title>Labilibaculum antarcticum sp. nov., a novel facultative anaerobic, psychrotorelant bacterium isolated from marine sediment of Antarctica.</title>
        <authorList>
            <person name="Watanabe M."/>
            <person name="Kojima H."/>
            <person name="Fukui M."/>
        </authorList>
    </citation>
    <scope>NUCLEOTIDE SEQUENCE [LARGE SCALE GENOMIC DNA]</scope>
    <source>
        <strain evidence="5">SPP2</strain>
    </source>
</reference>
<feature type="domain" description="Response regulatory" evidence="2">
    <location>
        <begin position="5"/>
        <end position="116"/>
    </location>
</feature>
<dbReference type="PANTHER" id="PTHR37299:SF1">
    <property type="entry name" value="STAGE 0 SPORULATION PROTEIN A HOMOLOG"/>
    <property type="match status" value="1"/>
</dbReference>
<dbReference type="EMBL" id="AP018042">
    <property type="protein sequence ID" value="BAX82562.1"/>
    <property type="molecule type" value="Genomic_DNA"/>
</dbReference>
<dbReference type="PANTHER" id="PTHR37299">
    <property type="entry name" value="TRANSCRIPTIONAL REGULATOR-RELATED"/>
    <property type="match status" value="1"/>
</dbReference>
<evidence type="ECO:0000259" key="3">
    <source>
        <dbReference type="PROSITE" id="PS50930"/>
    </source>
</evidence>
<dbReference type="GO" id="GO:0000156">
    <property type="term" value="F:phosphorelay response regulator activity"/>
    <property type="evidence" value="ECO:0007669"/>
    <property type="project" value="InterPro"/>
</dbReference>
<dbReference type="Gene3D" id="3.40.50.2300">
    <property type="match status" value="1"/>
</dbReference>
<dbReference type="SMART" id="SM00448">
    <property type="entry name" value="REC"/>
    <property type="match status" value="1"/>
</dbReference>
<evidence type="ECO:0000313" key="4">
    <source>
        <dbReference type="EMBL" id="BAX82562.1"/>
    </source>
</evidence>
<dbReference type="SMART" id="SM00850">
    <property type="entry name" value="LytTR"/>
    <property type="match status" value="1"/>
</dbReference>
<dbReference type="AlphaFoldDB" id="A0A1Y1CRK0"/>
<name>A0A1Y1CRK0_9BACT</name>
<evidence type="ECO:0000256" key="1">
    <source>
        <dbReference type="PROSITE-ProRule" id="PRU00169"/>
    </source>
</evidence>
<proteinExistence type="predicted"/>
<dbReference type="GO" id="GO:0003677">
    <property type="term" value="F:DNA binding"/>
    <property type="evidence" value="ECO:0007669"/>
    <property type="project" value="InterPro"/>
</dbReference>
<protein>
    <submittedName>
        <fullName evidence="4">LytR family transcriptional regulator</fullName>
    </submittedName>
</protein>
<dbReference type="Pfam" id="PF00072">
    <property type="entry name" value="Response_reg"/>
    <property type="match status" value="1"/>
</dbReference>
<keyword evidence="1" id="KW-0597">Phosphoprotein</keyword>
<dbReference type="InterPro" id="IPR007492">
    <property type="entry name" value="LytTR_DNA-bd_dom"/>
</dbReference>
<dbReference type="Proteomes" id="UP000218267">
    <property type="component" value="Chromosome"/>
</dbReference>
<feature type="modified residue" description="4-aspartylphosphate" evidence="1">
    <location>
        <position position="56"/>
    </location>
</feature>
<dbReference type="InterPro" id="IPR046947">
    <property type="entry name" value="LytR-like"/>
</dbReference>